<feature type="repeat" description="WD" evidence="5">
    <location>
        <begin position="55"/>
        <end position="96"/>
    </location>
</feature>
<dbReference type="InterPro" id="IPR020472">
    <property type="entry name" value="WD40_PAC1"/>
</dbReference>
<dbReference type="Pfam" id="PF25391">
    <property type="entry name" value="WD40_Gbeta"/>
    <property type="match status" value="1"/>
</dbReference>
<dbReference type="InterPro" id="IPR019775">
    <property type="entry name" value="WD40_repeat_CS"/>
</dbReference>
<keyword evidence="4" id="KW-0807">Transducer</keyword>
<keyword evidence="6" id="KW-0472">Membrane</keyword>
<evidence type="ECO:0000259" key="8">
    <source>
        <dbReference type="Pfam" id="PF17039"/>
    </source>
</evidence>
<dbReference type="InterPro" id="IPR055270">
    <property type="entry name" value="Glyco_tran_10_C"/>
</dbReference>
<dbReference type="Gene3D" id="2.130.10.10">
    <property type="entry name" value="YVTN repeat-like/Quinoprotein amine dehydrogenase"/>
    <property type="match status" value="1"/>
</dbReference>
<dbReference type="InterPro" id="IPR015943">
    <property type="entry name" value="WD40/YVTN_repeat-like_dom_sf"/>
</dbReference>
<dbReference type="Pfam" id="PF00852">
    <property type="entry name" value="Glyco_transf_10"/>
    <property type="match status" value="1"/>
</dbReference>
<comment type="similarity">
    <text evidence="6">Belongs to the glycosyltransferase 10 family.</text>
</comment>
<evidence type="ECO:0000313" key="9">
    <source>
        <dbReference type="EMBL" id="KAL0902458.1"/>
    </source>
</evidence>
<keyword evidence="3" id="KW-0677">Repeat</keyword>
<feature type="repeat" description="WD" evidence="5">
    <location>
        <begin position="186"/>
        <end position="227"/>
    </location>
</feature>
<dbReference type="Pfam" id="PF17039">
    <property type="entry name" value="Glyco_tran_10_N"/>
    <property type="match status" value="1"/>
</dbReference>
<keyword evidence="6" id="KW-0333">Golgi apparatus</keyword>
<evidence type="ECO:0000256" key="1">
    <source>
        <dbReference type="ARBA" id="ARBA00009768"/>
    </source>
</evidence>
<comment type="subcellular location">
    <subcellularLocation>
        <location evidence="6">Golgi apparatus</location>
        <location evidence="6">Golgi stack membrane</location>
        <topology evidence="6">Single-pass type II membrane protein</topology>
    </subcellularLocation>
</comment>
<dbReference type="InterPro" id="IPR001680">
    <property type="entry name" value="WD40_rpt"/>
</dbReference>
<dbReference type="InterPro" id="IPR038577">
    <property type="entry name" value="GT10-like_C_sf"/>
</dbReference>
<evidence type="ECO:0000256" key="6">
    <source>
        <dbReference type="RuleBase" id="RU003832"/>
    </source>
</evidence>
<evidence type="ECO:0000256" key="2">
    <source>
        <dbReference type="ARBA" id="ARBA00022574"/>
    </source>
</evidence>
<dbReference type="PANTHER" id="PTHR19850">
    <property type="entry name" value="GUANINE NUCLEOTIDE-BINDING PROTEIN BETA G PROTEIN BETA"/>
    <property type="match status" value="1"/>
</dbReference>
<dbReference type="PRINTS" id="PR00319">
    <property type="entry name" value="GPROTEINB"/>
</dbReference>
<dbReference type="EMBL" id="JBEUOH010000001">
    <property type="protein sequence ID" value="KAL0902458.1"/>
    <property type="molecule type" value="Genomic_DNA"/>
</dbReference>
<organism evidence="9 10">
    <name type="scientific">Loxostege sticticalis</name>
    <name type="common">Beet webworm moth</name>
    <dbReference type="NCBI Taxonomy" id="481309"/>
    <lineage>
        <taxon>Eukaryota</taxon>
        <taxon>Metazoa</taxon>
        <taxon>Ecdysozoa</taxon>
        <taxon>Arthropoda</taxon>
        <taxon>Hexapoda</taxon>
        <taxon>Insecta</taxon>
        <taxon>Pterygota</taxon>
        <taxon>Neoptera</taxon>
        <taxon>Endopterygota</taxon>
        <taxon>Lepidoptera</taxon>
        <taxon>Glossata</taxon>
        <taxon>Ditrysia</taxon>
        <taxon>Pyraloidea</taxon>
        <taxon>Crambidae</taxon>
        <taxon>Pyraustinae</taxon>
        <taxon>Loxostege</taxon>
    </lineage>
</organism>
<evidence type="ECO:0000313" key="10">
    <source>
        <dbReference type="Proteomes" id="UP001549920"/>
    </source>
</evidence>
<evidence type="ECO:0000259" key="7">
    <source>
        <dbReference type="Pfam" id="PF00852"/>
    </source>
</evidence>
<dbReference type="InterPro" id="IPR031481">
    <property type="entry name" value="Glyco_tran_10_N"/>
</dbReference>
<reference evidence="9 10" key="1">
    <citation type="submission" date="2024-06" db="EMBL/GenBank/DDBJ databases">
        <title>A chromosome-level genome assembly of beet webworm, Loxostege sticticalis.</title>
        <authorList>
            <person name="Zhang Y."/>
        </authorList>
    </citation>
    <scope>NUCLEOTIDE SEQUENCE [LARGE SCALE GENOMIC DNA]</scope>
    <source>
        <strain evidence="9">AQ026</strain>
        <tissue evidence="9">Whole body</tissue>
    </source>
</reference>
<keyword evidence="6" id="KW-0808">Transferase</keyword>
<evidence type="ECO:0000256" key="4">
    <source>
        <dbReference type="ARBA" id="ARBA00023224"/>
    </source>
</evidence>
<name>A0ABR3IN06_LOXSC</name>
<proteinExistence type="inferred from homology"/>
<feature type="transmembrane region" description="Helical" evidence="6">
    <location>
        <begin position="368"/>
        <end position="385"/>
    </location>
</feature>
<dbReference type="InterPro" id="IPR001632">
    <property type="entry name" value="WD40_G-protein_beta-like"/>
</dbReference>
<dbReference type="Proteomes" id="UP001549920">
    <property type="component" value="Unassembled WGS sequence"/>
</dbReference>
<dbReference type="SUPFAM" id="SSF50978">
    <property type="entry name" value="WD40 repeat-like"/>
    <property type="match status" value="1"/>
</dbReference>
<evidence type="ECO:0000256" key="3">
    <source>
        <dbReference type="ARBA" id="ARBA00022737"/>
    </source>
</evidence>
<dbReference type="PROSITE" id="PS00678">
    <property type="entry name" value="WD_REPEATS_1"/>
    <property type="match status" value="1"/>
</dbReference>
<keyword evidence="2 5" id="KW-0853">WD repeat</keyword>
<keyword evidence="6" id="KW-0812">Transmembrane</keyword>
<dbReference type="EC" id="2.4.1.-" evidence="6"/>
<keyword evidence="6" id="KW-1133">Transmembrane helix</keyword>
<feature type="repeat" description="WD" evidence="5">
    <location>
        <begin position="145"/>
        <end position="185"/>
    </location>
</feature>
<dbReference type="PROSITE" id="PS50294">
    <property type="entry name" value="WD_REPEATS_REGION"/>
    <property type="match status" value="3"/>
</dbReference>
<accession>A0ABR3IN06</accession>
<sequence>MPKDDPETTALKKELNDLISKCKAEQEKGADAKLAEKCGDMSDIPKIRLSTKKTLKGHINKVNSVHYSGDSRHCVTGSLDGKLIIWDTWSGNKVQVIPLRSAWVMSVAFAPSGNFVACGGMDNMCTVYDVNNRDSTGAAKMVRELAGYEGFLSSCRFLDDSHILTGSGDMKICVWDLEAGKRTMEFDAHAGDVVTISLAPDMKTYVTGSVDRTCKLWDVREDKSKQTFFGHEADVNSVCFHNSGHAFATASEDKTARLFDIRSDQQLGHYTPPGASGFTSCALSLSGRYILAGSDDNHVHSWDALKVNHTGTLNGHENRVTSISLAPNGVALASCSWDQGVRIILQSNSKLKSDMSVYRRFARKNYKYVWFFFLFVAMIASMHYVNSRNNITYTKNHQHQPPRNKTKPVDFYKKKKYILLWTSAHTSPFLYLGMGNTVFLQKKCKWTNCYVTNNRKFLGHYDEFEAIAFHGPELLEYLTYGDIPNRRSAHQKYVYANIEASALYPLCTKVWNQFFNWTWTYKLNSDAVWGYFVIRNATNHVIGPNQNMNWLPVEDMEDIDEELKAKLKKKKKAVAWYVSNCVTQSQRENYVIHLRKELEKFNLKVITYGKCGEFSCPTENMPHCLKILEDHFYFYLAFENAMSEDYVTEKITHALNHNTVPIVLGGANYTRFMPNGIYLNANELDPKTLANKIYQSIKSPASYHKFFRWKKYYSYHLRHESPDTDDYCNFCALLNNERLTSKTTVYNELNKWWTGESMEKICHPIANAEGLLDGPSPPDNYNDNDFYKTTL</sequence>
<comment type="caution">
    <text evidence="9">The sequence shown here is derived from an EMBL/GenBank/DDBJ whole genome shotgun (WGS) entry which is preliminary data.</text>
</comment>
<comment type="similarity">
    <text evidence="1">Belongs to the WD repeat G protein beta family.</text>
</comment>
<feature type="domain" description="Fucosyltransferase C-terminal" evidence="7">
    <location>
        <begin position="568"/>
        <end position="752"/>
    </location>
</feature>
<feature type="repeat" description="WD" evidence="5">
    <location>
        <begin position="228"/>
        <end position="269"/>
    </location>
</feature>
<dbReference type="PRINTS" id="PR00320">
    <property type="entry name" value="GPROTEINBRPT"/>
</dbReference>
<feature type="repeat" description="WD" evidence="5">
    <location>
        <begin position="313"/>
        <end position="343"/>
    </location>
</feature>
<protein>
    <recommendedName>
        <fullName evidence="6">Fucosyltransferase</fullName>
        <ecNumber evidence="6">2.4.1.-</ecNumber>
    </recommendedName>
</protein>
<dbReference type="SMART" id="SM00320">
    <property type="entry name" value="WD40"/>
    <property type="match status" value="7"/>
</dbReference>
<keyword evidence="10" id="KW-1185">Reference proteome</keyword>
<dbReference type="InterPro" id="IPR016346">
    <property type="entry name" value="G-protein_beta_1-5"/>
</dbReference>
<keyword evidence="6" id="KW-0328">Glycosyltransferase</keyword>
<dbReference type="SUPFAM" id="SSF53756">
    <property type="entry name" value="UDP-Glycosyltransferase/glycogen phosphorylase"/>
    <property type="match status" value="1"/>
</dbReference>
<feature type="domain" description="Fucosyltransferase N-terminal" evidence="8">
    <location>
        <begin position="414"/>
        <end position="531"/>
    </location>
</feature>
<gene>
    <name evidence="9" type="ORF">ABMA27_000321</name>
</gene>
<dbReference type="Gene3D" id="3.40.50.11660">
    <property type="entry name" value="Glycosyl transferase family 10, C-terminal domain"/>
    <property type="match status" value="1"/>
</dbReference>
<dbReference type="PROSITE" id="PS50082">
    <property type="entry name" value="WD_REPEATS_2"/>
    <property type="match status" value="5"/>
</dbReference>
<dbReference type="InterPro" id="IPR036322">
    <property type="entry name" value="WD40_repeat_dom_sf"/>
</dbReference>
<dbReference type="CDD" id="cd00200">
    <property type="entry name" value="WD40"/>
    <property type="match status" value="1"/>
</dbReference>
<evidence type="ECO:0000256" key="5">
    <source>
        <dbReference type="PROSITE-ProRule" id="PRU00221"/>
    </source>
</evidence>